<dbReference type="EC" id="4.1.1.37" evidence="5 10"/>
<comment type="subcellular location">
    <subcellularLocation>
        <location evidence="1">Cytoplasm</location>
        <location evidence="1">Cytosol</location>
    </subcellularLocation>
</comment>
<evidence type="ECO:0000259" key="13">
    <source>
        <dbReference type="PROSITE" id="PS00906"/>
    </source>
</evidence>
<evidence type="ECO:0000256" key="4">
    <source>
        <dbReference type="ARBA" id="ARBA00011738"/>
    </source>
</evidence>
<dbReference type="UniPathway" id="UPA00251">
    <property type="reaction ID" value="UER00321"/>
</dbReference>
<accession>A0A6F8Y8Y0</accession>
<evidence type="ECO:0000256" key="1">
    <source>
        <dbReference type="ARBA" id="ARBA00004514"/>
    </source>
</evidence>
<dbReference type="CDD" id="cd00717">
    <property type="entry name" value="URO-D"/>
    <property type="match status" value="1"/>
</dbReference>
<dbReference type="KEGG" id="pfla:Pflav_088990"/>
<comment type="subunit">
    <text evidence="4 10">Homodimer.</text>
</comment>
<feature type="binding site" evidence="10">
    <location>
        <begin position="42"/>
        <end position="46"/>
    </location>
    <ligand>
        <name>substrate</name>
    </ligand>
</feature>
<feature type="binding site" evidence="10">
    <location>
        <position position="91"/>
    </location>
    <ligand>
        <name>substrate</name>
    </ligand>
</feature>
<feature type="site" description="Transition state stabilizer" evidence="10">
    <location>
        <position position="91"/>
    </location>
</feature>
<dbReference type="PROSITE" id="PS00906">
    <property type="entry name" value="UROD_1"/>
    <property type="match status" value="1"/>
</dbReference>
<evidence type="ECO:0000256" key="12">
    <source>
        <dbReference type="RuleBase" id="RU004169"/>
    </source>
</evidence>
<keyword evidence="7 10" id="KW-0210">Decarboxylase</keyword>
<evidence type="ECO:0000256" key="3">
    <source>
        <dbReference type="ARBA" id="ARBA00009935"/>
    </source>
</evidence>
<organism evidence="15 16">
    <name type="scientific">Phytohabitans flavus</name>
    <dbReference type="NCBI Taxonomy" id="1076124"/>
    <lineage>
        <taxon>Bacteria</taxon>
        <taxon>Bacillati</taxon>
        <taxon>Actinomycetota</taxon>
        <taxon>Actinomycetes</taxon>
        <taxon>Micromonosporales</taxon>
        <taxon>Micromonosporaceae</taxon>
    </lineage>
</organism>
<evidence type="ECO:0000313" key="15">
    <source>
        <dbReference type="EMBL" id="BCB82489.1"/>
    </source>
</evidence>
<keyword evidence="9 10" id="KW-0627">Porphyrin biosynthesis</keyword>
<evidence type="ECO:0000256" key="8">
    <source>
        <dbReference type="ARBA" id="ARBA00023239"/>
    </source>
</evidence>
<dbReference type="PANTHER" id="PTHR21091:SF169">
    <property type="entry name" value="UROPORPHYRINOGEN DECARBOXYLASE"/>
    <property type="match status" value="1"/>
</dbReference>
<dbReference type="NCBIfam" id="TIGR01464">
    <property type="entry name" value="hemE"/>
    <property type="match status" value="1"/>
</dbReference>
<dbReference type="EMBL" id="AP022870">
    <property type="protein sequence ID" value="BCB82489.1"/>
    <property type="molecule type" value="Genomic_DNA"/>
</dbReference>
<feature type="binding site" evidence="10">
    <location>
        <position position="166"/>
    </location>
    <ligand>
        <name>substrate</name>
    </ligand>
</feature>
<name>A0A6F8Y8Y0_9ACTN</name>
<dbReference type="FunFam" id="3.20.20.210:FF:000008">
    <property type="entry name" value="Uroporphyrinogen decarboxylase"/>
    <property type="match status" value="1"/>
</dbReference>
<protein>
    <recommendedName>
        <fullName evidence="5 10">Uroporphyrinogen decarboxylase</fullName>
        <shortName evidence="10">UPD</shortName>
        <shortName evidence="10">URO-D</shortName>
        <ecNumber evidence="5 10">4.1.1.37</ecNumber>
    </recommendedName>
</protein>
<dbReference type="InterPro" id="IPR000257">
    <property type="entry name" value="Uroporphyrinogen_deCOase"/>
</dbReference>
<sequence>MNPMTTTMEGSAAHRDDPATDSLLVRACRGRPVPHSPVWFMRQAGRSLPEYRKVRAGIPMLEACRRPELVAEVTLQPVRRHGVDAAILFSDIVVPVAEAGIDLHIEPGVGPVVAEPIRTQADLERLRPLDPTDVSYIDEAVRLLVGELGATPLIGFAGAPFTLASYLIEGGPSRTHAKTKAMMYGEPELWHALCARLAEITLEFLRVQVRGGVSAVQLFDSWAGALSDADYRRFVLPHSAHVLTGLSGAGVPRIHFGVGTAQLLTAMAEAGADVVGVDWRTPLDTAMAQIGPERAVQGNLDPCVLFAPWPVIQREVLRVLEEGRAAPGHVFNLGHGVLPDTDPDVLTRVVTLVHEASAR</sequence>
<dbReference type="InterPro" id="IPR006361">
    <property type="entry name" value="Uroporphyrinogen_deCO2ase_HemE"/>
</dbReference>
<evidence type="ECO:0000256" key="2">
    <source>
        <dbReference type="ARBA" id="ARBA00004804"/>
    </source>
</evidence>
<evidence type="ECO:0000256" key="7">
    <source>
        <dbReference type="ARBA" id="ARBA00022793"/>
    </source>
</evidence>
<feature type="binding site" evidence="10">
    <location>
        <position position="221"/>
    </location>
    <ligand>
        <name>substrate</name>
    </ligand>
</feature>
<dbReference type="SUPFAM" id="SSF51726">
    <property type="entry name" value="UROD/MetE-like"/>
    <property type="match status" value="1"/>
</dbReference>
<comment type="caution">
    <text evidence="10">Lacks conserved residue(s) required for the propagation of feature annotation.</text>
</comment>
<dbReference type="Proteomes" id="UP000502508">
    <property type="component" value="Chromosome"/>
</dbReference>
<dbReference type="GO" id="GO:0005829">
    <property type="term" value="C:cytosol"/>
    <property type="evidence" value="ECO:0007669"/>
    <property type="project" value="UniProtKB-SubCell"/>
</dbReference>
<comment type="pathway">
    <text evidence="2 10 11">Porphyrin-containing compound metabolism; protoporphyrin-IX biosynthesis; coproporphyrinogen-III from 5-aminolevulinate: step 4/4.</text>
</comment>
<evidence type="ECO:0000256" key="9">
    <source>
        <dbReference type="ARBA" id="ARBA00023244"/>
    </source>
</evidence>
<dbReference type="GO" id="GO:0006782">
    <property type="term" value="P:protoporphyrinogen IX biosynthetic process"/>
    <property type="evidence" value="ECO:0007669"/>
    <property type="project" value="UniProtKB-UniRule"/>
</dbReference>
<comment type="function">
    <text evidence="10">Catalyzes the decarboxylation of four acetate groups of uroporphyrinogen-III to yield coproporphyrinogen-III.</text>
</comment>
<keyword evidence="8 10" id="KW-0456">Lyase</keyword>
<dbReference type="InterPro" id="IPR038071">
    <property type="entry name" value="UROD/MetE-like_sf"/>
</dbReference>
<evidence type="ECO:0000256" key="11">
    <source>
        <dbReference type="RuleBase" id="RU000554"/>
    </source>
</evidence>
<evidence type="ECO:0000256" key="10">
    <source>
        <dbReference type="HAMAP-Rule" id="MF_00218"/>
    </source>
</evidence>
<keyword evidence="16" id="KW-1185">Reference proteome</keyword>
<dbReference type="AlphaFoldDB" id="A0A6F8Y8Y0"/>
<gene>
    <name evidence="10 15" type="primary">hemE</name>
    <name evidence="15" type="ORF">Pflav_088990</name>
</gene>
<evidence type="ECO:0000259" key="14">
    <source>
        <dbReference type="PROSITE" id="PS00907"/>
    </source>
</evidence>
<evidence type="ECO:0000313" key="16">
    <source>
        <dbReference type="Proteomes" id="UP000502508"/>
    </source>
</evidence>
<evidence type="ECO:0000256" key="5">
    <source>
        <dbReference type="ARBA" id="ARBA00012288"/>
    </source>
</evidence>
<comment type="similarity">
    <text evidence="3 10 12">Belongs to the uroporphyrinogen decarboxylase family.</text>
</comment>
<reference evidence="15 16" key="1">
    <citation type="submission" date="2020-03" db="EMBL/GenBank/DDBJ databases">
        <title>Whole genome shotgun sequence of Phytohabitans flavus NBRC 107702.</title>
        <authorList>
            <person name="Komaki H."/>
            <person name="Tamura T."/>
        </authorList>
    </citation>
    <scope>NUCLEOTIDE SEQUENCE [LARGE SCALE GENOMIC DNA]</scope>
    <source>
        <strain evidence="15 16">NBRC 107702</strain>
    </source>
</reference>
<dbReference type="Gene3D" id="3.20.20.210">
    <property type="match status" value="1"/>
</dbReference>
<dbReference type="Pfam" id="PF01208">
    <property type="entry name" value="URO-D"/>
    <property type="match status" value="1"/>
</dbReference>
<feature type="binding site" evidence="10">
    <location>
        <position position="335"/>
    </location>
    <ligand>
        <name>substrate</name>
    </ligand>
</feature>
<comment type="catalytic activity">
    <reaction evidence="10 11">
        <text>uroporphyrinogen III + 4 H(+) = coproporphyrinogen III + 4 CO2</text>
        <dbReference type="Rhea" id="RHEA:19865"/>
        <dbReference type="ChEBI" id="CHEBI:15378"/>
        <dbReference type="ChEBI" id="CHEBI:16526"/>
        <dbReference type="ChEBI" id="CHEBI:57308"/>
        <dbReference type="ChEBI" id="CHEBI:57309"/>
        <dbReference type="EC" id="4.1.1.37"/>
    </reaction>
</comment>
<dbReference type="GO" id="GO:0004853">
    <property type="term" value="F:uroporphyrinogen decarboxylase activity"/>
    <property type="evidence" value="ECO:0007669"/>
    <property type="project" value="UniProtKB-UniRule"/>
</dbReference>
<dbReference type="PROSITE" id="PS00907">
    <property type="entry name" value="UROD_2"/>
    <property type="match status" value="1"/>
</dbReference>
<dbReference type="PANTHER" id="PTHR21091">
    <property type="entry name" value="METHYLTETRAHYDROFOLATE:HOMOCYSTEINE METHYLTRANSFERASE RELATED"/>
    <property type="match status" value="1"/>
</dbReference>
<feature type="domain" description="Uroporphyrinogen decarboxylase (URO-D)" evidence="13">
    <location>
        <begin position="37"/>
        <end position="46"/>
    </location>
</feature>
<evidence type="ECO:0000256" key="6">
    <source>
        <dbReference type="ARBA" id="ARBA00022490"/>
    </source>
</evidence>
<feature type="domain" description="Uroporphyrinogen decarboxylase (URO-D)" evidence="14">
    <location>
        <begin position="154"/>
        <end position="170"/>
    </location>
</feature>
<proteinExistence type="inferred from homology"/>
<reference evidence="15 16" key="2">
    <citation type="submission" date="2020-03" db="EMBL/GenBank/DDBJ databases">
        <authorList>
            <person name="Ichikawa N."/>
            <person name="Kimura A."/>
            <person name="Kitahashi Y."/>
            <person name="Uohara A."/>
        </authorList>
    </citation>
    <scope>NUCLEOTIDE SEQUENCE [LARGE SCALE GENOMIC DNA]</scope>
    <source>
        <strain evidence="15 16">NBRC 107702</strain>
    </source>
</reference>
<dbReference type="HAMAP" id="MF_00218">
    <property type="entry name" value="URO_D"/>
    <property type="match status" value="1"/>
</dbReference>
<keyword evidence="6 10" id="KW-0963">Cytoplasm</keyword>